<dbReference type="Proteomes" id="UP000028186">
    <property type="component" value="Chromosome I"/>
</dbReference>
<evidence type="ECO:0000256" key="1">
    <source>
        <dbReference type="ARBA" id="ARBA00004651"/>
    </source>
</evidence>
<dbReference type="EMBL" id="HG938355">
    <property type="protein sequence ID" value="CDN54005.1"/>
    <property type="molecule type" value="Genomic_DNA"/>
</dbReference>
<keyword evidence="3" id="KW-1003">Cell membrane</keyword>
<evidence type="ECO:0000256" key="6">
    <source>
        <dbReference type="ARBA" id="ARBA00023136"/>
    </source>
</evidence>
<feature type="transmembrane region" description="Helical" evidence="7">
    <location>
        <begin position="86"/>
        <end position="111"/>
    </location>
</feature>
<feature type="transmembrane region" description="Helical" evidence="7">
    <location>
        <begin position="221"/>
        <end position="246"/>
    </location>
</feature>
<dbReference type="InterPro" id="IPR000515">
    <property type="entry name" value="MetI-like"/>
</dbReference>
<dbReference type="eggNOG" id="COG1175">
    <property type="taxonomic scope" value="Bacteria"/>
</dbReference>
<evidence type="ECO:0000256" key="2">
    <source>
        <dbReference type="ARBA" id="ARBA00022448"/>
    </source>
</evidence>
<protein>
    <submittedName>
        <fullName evidence="9">UspA</fullName>
    </submittedName>
</protein>
<dbReference type="PATRIC" id="fig|1028801.3.peg.1683"/>
<dbReference type="InterPro" id="IPR035906">
    <property type="entry name" value="MetI-like_sf"/>
</dbReference>
<dbReference type="CDD" id="cd06261">
    <property type="entry name" value="TM_PBP2"/>
    <property type="match status" value="1"/>
</dbReference>
<evidence type="ECO:0000256" key="4">
    <source>
        <dbReference type="ARBA" id="ARBA00022692"/>
    </source>
</evidence>
<comment type="similarity">
    <text evidence="7">Belongs to the binding-protein-dependent transport system permease family.</text>
</comment>
<keyword evidence="5 7" id="KW-1133">Transmembrane helix</keyword>
<gene>
    <name evidence="9" type="primary">uspA</name>
    <name evidence="9" type="ORF">RG1141_CH16620</name>
</gene>
<evidence type="ECO:0000256" key="3">
    <source>
        <dbReference type="ARBA" id="ARBA00022475"/>
    </source>
</evidence>
<comment type="subcellular location">
    <subcellularLocation>
        <location evidence="1 7">Cell membrane</location>
        <topology evidence="1 7">Multi-pass membrane protein</topology>
    </subcellularLocation>
</comment>
<dbReference type="InterPro" id="IPR051393">
    <property type="entry name" value="ABC_transporter_permease"/>
</dbReference>
<dbReference type="SUPFAM" id="SSF161098">
    <property type="entry name" value="MetI-like"/>
    <property type="match status" value="1"/>
</dbReference>
<feature type="transmembrane region" description="Helical" evidence="7">
    <location>
        <begin position="29"/>
        <end position="47"/>
    </location>
</feature>
<evidence type="ECO:0000256" key="5">
    <source>
        <dbReference type="ARBA" id="ARBA00022989"/>
    </source>
</evidence>
<reference evidence="10" key="1">
    <citation type="journal article" date="2014" name="BMC Genomics">
        <title>Genome sequencing of two Neorhizobium galegae strains reveals a noeT gene responsible for the unusual acetylation of the nodulation factors.</title>
        <authorList>
            <person name="Osterman J."/>
            <person name="Marsh J."/>
            <person name="Laine P.K."/>
            <person name="Zeng Z."/>
            <person name="Alatalo E."/>
            <person name="Sullivan J.T."/>
            <person name="Young J.P."/>
            <person name="Thomas-Oates J."/>
            <person name="Paulin L."/>
            <person name="Lindstrom K."/>
        </authorList>
    </citation>
    <scope>NUCLEOTIDE SEQUENCE [LARGE SCALE GENOMIC DNA]</scope>
    <source>
        <strain evidence="10">HAMBI 1141</strain>
    </source>
</reference>
<accession>A0A068T9K0</accession>
<evidence type="ECO:0000313" key="10">
    <source>
        <dbReference type="Proteomes" id="UP000028186"/>
    </source>
</evidence>
<feature type="transmembrane region" description="Helical" evidence="7">
    <location>
        <begin position="123"/>
        <end position="143"/>
    </location>
</feature>
<dbReference type="PROSITE" id="PS50928">
    <property type="entry name" value="ABC_TM1"/>
    <property type="match status" value="1"/>
</dbReference>
<dbReference type="PANTHER" id="PTHR30193:SF37">
    <property type="entry name" value="INNER MEMBRANE ABC TRANSPORTER PERMEASE PROTEIN YCJO"/>
    <property type="match status" value="1"/>
</dbReference>
<feature type="transmembrane region" description="Helical" evidence="7">
    <location>
        <begin position="163"/>
        <end position="182"/>
    </location>
</feature>
<dbReference type="AlphaFoldDB" id="A0A068T9K0"/>
<keyword evidence="2 7" id="KW-0813">Transport</keyword>
<dbReference type="HOGENOM" id="CLU_016047_0_2_5"/>
<name>A0A068T9K0_NEOGA</name>
<dbReference type="GO" id="GO:0055085">
    <property type="term" value="P:transmembrane transport"/>
    <property type="evidence" value="ECO:0007669"/>
    <property type="project" value="InterPro"/>
</dbReference>
<keyword evidence="4 7" id="KW-0812">Transmembrane</keyword>
<keyword evidence="6 7" id="KW-0472">Membrane</keyword>
<dbReference type="Pfam" id="PF00528">
    <property type="entry name" value="BPD_transp_1"/>
    <property type="match status" value="1"/>
</dbReference>
<dbReference type="KEGG" id="ngl:RG1141_CH16620"/>
<dbReference type="GO" id="GO:0005886">
    <property type="term" value="C:plasma membrane"/>
    <property type="evidence" value="ECO:0007669"/>
    <property type="project" value="UniProtKB-SubCell"/>
</dbReference>
<organism evidence="9 10">
    <name type="scientific">Neorhizobium galegae bv. officinalis bv. officinalis str. HAMBI 1141</name>
    <dbReference type="NCBI Taxonomy" id="1028801"/>
    <lineage>
        <taxon>Bacteria</taxon>
        <taxon>Pseudomonadati</taxon>
        <taxon>Pseudomonadota</taxon>
        <taxon>Alphaproteobacteria</taxon>
        <taxon>Hyphomicrobiales</taxon>
        <taxon>Rhizobiaceae</taxon>
        <taxon>Rhizobium/Agrobacterium group</taxon>
        <taxon>Neorhizobium</taxon>
    </lineage>
</organism>
<proteinExistence type="inferred from homology"/>
<dbReference type="PANTHER" id="PTHR30193">
    <property type="entry name" value="ABC TRANSPORTER PERMEASE PROTEIN"/>
    <property type="match status" value="1"/>
</dbReference>
<feature type="transmembrane region" description="Helical" evidence="7">
    <location>
        <begin position="266"/>
        <end position="297"/>
    </location>
</feature>
<dbReference type="Gene3D" id="1.10.3720.10">
    <property type="entry name" value="MetI-like"/>
    <property type="match status" value="1"/>
</dbReference>
<sequence length="311" mass="35071">MSRDFRTGPLSQSMTLGKRWNAMRILRPYLYLLPCVGLLGLFIYWPIVYSAWLSIHQTNILNGRSRYVGFDNYLELFGSDQFHHSLWVTFLLMLVSVPPRLILALALAHLLRESHAFARLLRGVYFLPYVTSSVAISVIWSWMFNTDIGFINLTLGAIGIGKVPWLQDVNLALVAVGIVAIWKQLGYDTLLFIAGLNAIPDDYYEAARIDRAGRWRRFRDITFPLVAPTTLFLLVVSVIDSFQIFTLVNVITRGGPANGTDVLMNFLYYLSFTLFDISTGSALAVLLFLGLVAITLAKLAFARDKVNYDLS</sequence>
<evidence type="ECO:0000313" key="9">
    <source>
        <dbReference type="EMBL" id="CDN54005.1"/>
    </source>
</evidence>
<evidence type="ECO:0000256" key="7">
    <source>
        <dbReference type="RuleBase" id="RU363032"/>
    </source>
</evidence>
<feature type="domain" description="ABC transmembrane type-1" evidence="8">
    <location>
        <begin position="86"/>
        <end position="300"/>
    </location>
</feature>
<evidence type="ECO:0000259" key="8">
    <source>
        <dbReference type="PROSITE" id="PS50928"/>
    </source>
</evidence>